<keyword evidence="6" id="KW-1185">Reference proteome</keyword>
<evidence type="ECO:0000313" key="5">
    <source>
        <dbReference type="Proteomes" id="UP000327458"/>
    </source>
</evidence>
<proteinExistence type="predicted"/>
<dbReference type="EMBL" id="RXYK01000001">
    <property type="protein sequence ID" value="RTY40024.1"/>
    <property type="molecule type" value="Genomic_DNA"/>
</dbReference>
<organism evidence="3 4">
    <name type="scientific">Chlorobium phaeovibrioides</name>
    <dbReference type="NCBI Taxonomy" id="1094"/>
    <lineage>
        <taxon>Bacteria</taxon>
        <taxon>Pseudomonadati</taxon>
        <taxon>Chlorobiota</taxon>
        <taxon>Chlorobiia</taxon>
        <taxon>Chlorobiales</taxon>
        <taxon>Chlorobiaceae</taxon>
        <taxon>Chlorobium/Pelodictyon group</taxon>
        <taxon>Chlorobium</taxon>
    </lineage>
</organism>
<dbReference type="AlphaFoldDB" id="A0A3S0MRV2"/>
<evidence type="ECO:0000313" key="6">
    <source>
        <dbReference type="Proteomes" id="UP000489351"/>
    </source>
</evidence>
<evidence type="ECO:0000313" key="2">
    <source>
        <dbReference type="EMBL" id="MWV54308.1"/>
    </source>
</evidence>
<reference evidence="2 6" key="3">
    <citation type="submission" date="2019-11" db="EMBL/GenBank/DDBJ databases">
        <title>Green- and brown-colored morphotypes of Chlorobia in the stratified aquatic ecosystems of Kandalaksha Gulf (White Sea): A model for study of the accessory genome evolution.</title>
        <authorList>
            <person name="Grouzdev D.S."/>
        </authorList>
    </citation>
    <scope>NUCLEOTIDE SEQUENCE [LARGE SCALE GENOMIC DNA]</scope>
    <source>
        <strain evidence="2 6">ZM</strain>
    </source>
</reference>
<dbReference type="EMBL" id="WUBZ01000010">
    <property type="protein sequence ID" value="MWV54308.1"/>
    <property type="molecule type" value="Genomic_DNA"/>
</dbReference>
<name>A0A3S0MRV2_CHLPH</name>
<dbReference type="OMA" id="PVKINAG"/>
<evidence type="ECO:0000313" key="4">
    <source>
        <dbReference type="Proteomes" id="UP000279908"/>
    </source>
</evidence>
<reference evidence="3 4" key="1">
    <citation type="submission" date="2018-12" db="EMBL/GenBank/DDBJ databases">
        <authorList>
            <person name="Lunina O.N."/>
            <person name="Grouzdev D.S."/>
            <person name="Gorlenko V.M."/>
            <person name="Savvichev A.S."/>
        </authorList>
    </citation>
    <scope>NUCLEOTIDE SEQUENCE [LARGE SCALE GENOMIC DNA]</scope>
    <source>
        <strain evidence="3 4">BrKhr-17</strain>
    </source>
</reference>
<dbReference type="Proteomes" id="UP000279908">
    <property type="component" value="Unassembled WGS sequence"/>
</dbReference>
<evidence type="ECO:0000313" key="3">
    <source>
        <dbReference type="EMBL" id="RTY40024.1"/>
    </source>
</evidence>
<sequence>MSETAARQVNFVLAGITTDRCELSDTAPLAQQPVKINAGLNFGIDSTKKLLKVLFRNVFLQDEIPFITIEAGCIFAIDEESWNNFINEEKRLFTLPKPFAGHLAQMTAGTARGILHAKTQNTPLNRFMIPATNVEEMIREHVVLSLEQHENNGHE</sequence>
<dbReference type="RefSeq" id="WP_011890075.1">
    <property type="nucleotide sequence ID" value="NZ_CP041698.1"/>
</dbReference>
<accession>A0A3S0MRV2</accession>
<evidence type="ECO:0000313" key="1">
    <source>
        <dbReference type="EMBL" id="KAA6232475.1"/>
    </source>
</evidence>
<dbReference type="Proteomes" id="UP000327458">
    <property type="component" value="Unassembled WGS sequence"/>
</dbReference>
<gene>
    <name evidence="3" type="ORF">EKD02_01105</name>
    <name evidence="1" type="ORF">FP507_04780</name>
    <name evidence="2" type="ORF">GJ685_04410</name>
</gene>
<protein>
    <submittedName>
        <fullName evidence="3">Uncharacterized protein</fullName>
    </submittedName>
</protein>
<dbReference type="Proteomes" id="UP000489351">
    <property type="component" value="Unassembled WGS sequence"/>
</dbReference>
<reference evidence="1 5" key="2">
    <citation type="submission" date="2019-07" db="EMBL/GenBank/DDBJ databases">
        <title>Draft genome Sequence of Chlorobium phaeovibrioides sp. strain PhvTcv-s14, from the Phylum Chlorobi.</title>
        <authorList>
            <person name="Babenko V."/>
            <person name="Boldyreva D."/>
            <person name="Kanygina A."/>
            <person name="Selezneva O."/>
            <person name="Akopiyan T."/>
            <person name="Lunina O."/>
        </authorList>
    </citation>
    <scope>NUCLEOTIDE SEQUENCE [LARGE SCALE GENOMIC DNA]</scope>
    <source>
        <strain evidence="1 5">GrTcv12</strain>
    </source>
</reference>
<dbReference type="EMBL" id="VMRG01000001">
    <property type="protein sequence ID" value="KAA6232475.1"/>
    <property type="molecule type" value="Genomic_DNA"/>
</dbReference>
<comment type="caution">
    <text evidence="3">The sequence shown here is derived from an EMBL/GenBank/DDBJ whole genome shotgun (WGS) entry which is preliminary data.</text>
</comment>